<comment type="caution">
    <text evidence="1">The sequence shown here is derived from an EMBL/GenBank/DDBJ whole genome shotgun (WGS) entry which is preliminary data.</text>
</comment>
<evidence type="ECO:0000313" key="2">
    <source>
        <dbReference type="Proteomes" id="UP000006327"/>
    </source>
</evidence>
<evidence type="ECO:0000313" key="1">
    <source>
        <dbReference type="EMBL" id="GAC20641.1"/>
    </source>
</evidence>
<protein>
    <submittedName>
        <fullName evidence="1">Uncharacterized protein</fullName>
    </submittedName>
</protein>
<accession>K6Y9J9</accession>
<dbReference type="AlphaFoldDB" id="K6Y9J9"/>
<gene>
    <name evidence="1" type="ORF">GARC_3687</name>
</gene>
<name>K6Y9J9_9ALTE</name>
<proteinExistence type="predicted"/>
<dbReference type="EMBL" id="BAEO01000055">
    <property type="protein sequence ID" value="GAC20641.1"/>
    <property type="molecule type" value="Genomic_DNA"/>
</dbReference>
<keyword evidence="2" id="KW-1185">Reference proteome</keyword>
<sequence>MNCMQTMEVAGKCAIGITPGYALANELSKYKNAYTGQSTE</sequence>
<dbReference type="STRING" id="493475.GARC_3687"/>
<reference evidence="1 2" key="1">
    <citation type="journal article" date="2017" name="Antonie Van Leeuwenhoek">
        <title>Rhizobium rhizosphaerae sp. nov., a novel species isolated from rice rhizosphere.</title>
        <authorList>
            <person name="Zhao J.J."/>
            <person name="Zhang J."/>
            <person name="Zhang R.J."/>
            <person name="Zhang C.W."/>
            <person name="Yin H.Q."/>
            <person name="Zhang X.X."/>
        </authorList>
    </citation>
    <scope>NUCLEOTIDE SEQUENCE [LARGE SCALE GENOMIC DNA]</scope>
    <source>
        <strain evidence="1 2">BSs20135</strain>
    </source>
</reference>
<organism evidence="1 2">
    <name type="scientific">Paraglaciecola arctica BSs20135</name>
    <dbReference type="NCBI Taxonomy" id="493475"/>
    <lineage>
        <taxon>Bacteria</taxon>
        <taxon>Pseudomonadati</taxon>
        <taxon>Pseudomonadota</taxon>
        <taxon>Gammaproteobacteria</taxon>
        <taxon>Alteromonadales</taxon>
        <taxon>Alteromonadaceae</taxon>
        <taxon>Paraglaciecola</taxon>
    </lineage>
</organism>
<dbReference type="Proteomes" id="UP000006327">
    <property type="component" value="Unassembled WGS sequence"/>
</dbReference>